<dbReference type="RefSeq" id="WP_210857272.1">
    <property type="nucleotide sequence ID" value="NZ_JAGQDD010000034.1"/>
</dbReference>
<dbReference type="Proteomes" id="UP000676246">
    <property type="component" value="Unassembled WGS sequence"/>
</dbReference>
<accession>A0A940YG77</accession>
<dbReference type="EMBL" id="JAGQDD010000034">
    <property type="protein sequence ID" value="MBQ0933608.1"/>
    <property type="molecule type" value="Genomic_DNA"/>
</dbReference>
<evidence type="ECO:0000313" key="3">
    <source>
        <dbReference type="Proteomes" id="UP000676246"/>
    </source>
</evidence>
<comment type="caution">
    <text evidence="2">The sequence shown here is derived from an EMBL/GenBank/DDBJ whole genome shotgun (WGS) entry which is preliminary data.</text>
</comment>
<sequence>MPSAATIDHNTLARLVEAKAVHGTHIVARPGGWGVIVRYGSAESSLAATRSKETRVFKRLETLVGYLKDVGISRFDVDAADFDSAAARTYSRPDTSATLKQAHAALAHDRWFRDQVGQALKEADDPSTQWVSNEAAMAEGAKRRAAWRSRSASAVTKGKGSPA</sequence>
<evidence type="ECO:0000256" key="1">
    <source>
        <dbReference type="SAM" id="MobiDB-lite"/>
    </source>
</evidence>
<evidence type="ECO:0000313" key="2">
    <source>
        <dbReference type="EMBL" id="MBQ0933608.1"/>
    </source>
</evidence>
<keyword evidence="3" id="KW-1185">Reference proteome</keyword>
<organism evidence="2 3">
    <name type="scientific">Ideonella alba</name>
    <dbReference type="NCBI Taxonomy" id="2824118"/>
    <lineage>
        <taxon>Bacteria</taxon>
        <taxon>Pseudomonadati</taxon>
        <taxon>Pseudomonadota</taxon>
        <taxon>Betaproteobacteria</taxon>
        <taxon>Burkholderiales</taxon>
        <taxon>Sphaerotilaceae</taxon>
        <taxon>Ideonella</taxon>
    </lineage>
</organism>
<dbReference type="Gene3D" id="6.20.450.20">
    <property type="match status" value="1"/>
</dbReference>
<dbReference type="AlphaFoldDB" id="A0A940YG77"/>
<name>A0A940YG77_9BURK</name>
<feature type="region of interest" description="Disordered" evidence="1">
    <location>
        <begin position="142"/>
        <end position="163"/>
    </location>
</feature>
<reference evidence="2 3" key="1">
    <citation type="submission" date="2021-04" db="EMBL/GenBank/DDBJ databases">
        <title>The genome sequence of Ideonella sp. 3Y2.</title>
        <authorList>
            <person name="Liu Y."/>
        </authorList>
    </citation>
    <scope>NUCLEOTIDE SEQUENCE [LARGE SCALE GENOMIC DNA]</scope>
    <source>
        <strain evidence="2 3">3Y2</strain>
    </source>
</reference>
<protein>
    <submittedName>
        <fullName evidence="2">Uncharacterized protein</fullName>
    </submittedName>
</protein>
<proteinExistence type="predicted"/>
<gene>
    <name evidence="2" type="ORF">KAK03_24315</name>
</gene>